<gene>
    <name evidence="3" type="primary">LOC140036362</name>
</gene>
<dbReference type="Proteomes" id="UP001652660">
    <property type="component" value="Chromosome 2e"/>
</dbReference>
<dbReference type="PROSITE" id="PS50878">
    <property type="entry name" value="RT_POL"/>
    <property type="match status" value="1"/>
</dbReference>
<proteinExistence type="predicted"/>
<name>A0ABM4WPZ0_COFAR</name>
<dbReference type="PANTHER" id="PTHR46890">
    <property type="entry name" value="NON-LTR RETROLELEMENT REVERSE TRANSCRIPTASE-LIKE PROTEIN-RELATED"/>
    <property type="match status" value="1"/>
</dbReference>
<dbReference type="InterPro" id="IPR052343">
    <property type="entry name" value="Retrotransposon-Effector_Assoc"/>
</dbReference>
<dbReference type="GeneID" id="140036362"/>
<reference evidence="3" key="1">
    <citation type="submission" date="2025-08" db="UniProtKB">
        <authorList>
            <consortium name="RefSeq"/>
        </authorList>
    </citation>
    <scope>IDENTIFICATION</scope>
    <source>
        <tissue evidence="3">Leaves</tissue>
    </source>
</reference>
<keyword evidence="2" id="KW-1185">Reference proteome</keyword>
<dbReference type="Pfam" id="PF00078">
    <property type="entry name" value="RVT_1"/>
    <property type="match status" value="1"/>
</dbReference>
<dbReference type="PANTHER" id="PTHR46890:SF34">
    <property type="entry name" value="REVERSE TRANSCRIPTASE DOMAIN-CONTAINING PROTEIN"/>
    <property type="match status" value="1"/>
</dbReference>
<evidence type="ECO:0000313" key="3">
    <source>
        <dbReference type="RefSeq" id="XP_071933842.1"/>
    </source>
</evidence>
<accession>A0ABM4WPZ0</accession>
<protein>
    <submittedName>
        <fullName evidence="3">Secreted RxLR effector protein 78-like</fullName>
    </submittedName>
</protein>
<sequence>MPLVISPKQSGFVQGREISDNILIDHDMVSELDRRTRSHNIIFKLDMMKAFDRVSWEFLSRLLLRFGFHPHIVAFVLNNLRSSWFSVLINGKPHGFFQASRGVKQGDPLSPILFILVSKALSRGLSSLLSLEKLKAYAQSRGTVTISHLTFADDIVIFTRGIANQCDA</sequence>
<evidence type="ECO:0000259" key="1">
    <source>
        <dbReference type="PROSITE" id="PS50878"/>
    </source>
</evidence>
<dbReference type="InterPro" id="IPR000477">
    <property type="entry name" value="RT_dom"/>
</dbReference>
<dbReference type="RefSeq" id="XP_071933842.1">
    <property type="nucleotide sequence ID" value="XM_072077741.1"/>
</dbReference>
<organism evidence="2 3">
    <name type="scientific">Coffea arabica</name>
    <name type="common">Arabian coffee</name>
    <dbReference type="NCBI Taxonomy" id="13443"/>
    <lineage>
        <taxon>Eukaryota</taxon>
        <taxon>Viridiplantae</taxon>
        <taxon>Streptophyta</taxon>
        <taxon>Embryophyta</taxon>
        <taxon>Tracheophyta</taxon>
        <taxon>Spermatophyta</taxon>
        <taxon>Magnoliopsida</taxon>
        <taxon>eudicotyledons</taxon>
        <taxon>Gunneridae</taxon>
        <taxon>Pentapetalae</taxon>
        <taxon>asterids</taxon>
        <taxon>lamiids</taxon>
        <taxon>Gentianales</taxon>
        <taxon>Rubiaceae</taxon>
        <taxon>Ixoroideae</taxon>
        <taxon>Gardenieae complex</taxon>
        <taxon>Bertiereae - Coffeeae clade</taxon>
        <taxon>Coffeeae</taxon>
        <taxon>Coffea</taxon>
    </lineage>
</organism>
<dbReference type="InterPro" id="IPR043502">
    <property type="entry name" value="DNA/RNA_pol_sf"/>
</dbReference>
<feature type="domain" description="Reverse transcriptase" evidence="1">
    <location>
        <begin position="1"/>
        <end position="168"/>
    </location>
</feature>
<dbReference type="SUPFAM" id="SSF56672">
    <property type="entry name" value="DNA/RNA polymerases"/>
    <property type="match status" value="1"/>
</dbReference>
<evidence type="ECO:0000313" key="2">
    <source>
        <dbReference type="Proteomes" id="UP001652660"/>
    </source>
</evidence>